<dbReference type="InterPro" id="IPR057635">
    <property type="entry name" value="Tsg_N"/>
</dbReference>
<name>A0A0N4VQT5_ENTVE</name>
<dbReference type="OrthoDB" id="10037323at2759"/>
<dbReference type="GO" id="GO:0030510">
    <property type="term" value="P:regulation of BMP signaling pathway"/>
    <property type="evidence" value="ECO:0007669"/>
    <property type="project" value="TreeGrafter"/>
</dbReference>
<dbReference type="InterPro" id="IPR006761">
    <property type="entry name" value="Tsg"/>
</dbReference>
<dbReference type="PANTHER" id="PTHR12312">
    <property type="entry name" value="TWISTED GASTRULATION PROTEIN HOMOLOG 1-A-RELATED"/>
    <property type="match status" value="1"/>
</dbReference>
<dbReference type="PANTHER" id="PTHR12312:SF16">
    <property type="entry name" value="TWISTED GASTRULATION PROTEIN HOMOLOG 1-A-RELATED"/>
    <property type="match status" value="1"/>
</dbReference>
<dbReference type="AlphaFoldDB" id="A0A0N4VQT5"/>
<feature type="domain" description="Tsg N-terminal" evidence="1">
    <location>
        <begin position="2"/>
        <end position="48"/>
    </location>
</feature>
<evidence type="ECO:0000313" key="3">
    <source>
        <dbReference type="Proteomes" id="UP000274131"/>
    </source>
</evidence>
<dbReference type="EMBL" id="UXUI01015082">
    <property type="protein sequence ID" value="VDD97780.1"/>
    <property type="molecule type" value="Genomic_DNA"/>
</dbReference>
<organism evidence="4">
    <name type="scientific">Enterobius vermicularis</name>
    <name type="common">Human pinworm</name>
    <dbReference type="NCBI Taxonomy" id="51028"/>
    <lineage>
        <taxon>Eukaryota</taxon>
        <taxon>Metazoa</taxon>
        <taxon>Ecdysozoa</taxon>
        <taxon>Nematoda</taxon>
        <taxon>Chromadorea</taxon>
        <taxon>Rhabditida</taxon>
        <taxon>Spirurina</taxon>
        <taxon>Oxyuridomorpha</taxon>
        <taxon>Oxyuroidea</taxon>
        <taxon>Oxyuridae</taxon>
        <taxon>Enterobius</taxon>
    </lineage>
</organism>
<sequence length="181" mass="20636">MLLGACNCSITPERIRKNNCSCCTDCIKCLDKQYTQCCSCVGLCNTDKEPPRMNSYVDNLDQDEEALIVFDKVALVNKVGTTYSFPVFKEFRGDMKRMRETQRVRNVRPDMSCTVVYLDKCLSHDQCSRQCLVSYLVQRCYDGFILAAVNVSVIRVYPTALTLQDADIAKILMKFHGHIMN</sequence>
<gene>
    <name evidence="2" type="ORF">EVEC_LOCUS12531</name>
</gene>
<reference evidence="2 3" key="2">
    <citation type="submission" date="2018-10" db="EMBL/GenBank/DDBJ databases">
        <authorList>
            <consortium name="Pathogen Informatics"/>
        </authorList>
    </citation>
    <scope>NUCLEOTIDE SEQUENCE [LARGE SCALE GENOMIC DNA]</scope>
</reference>
<evidence type="ECO:0000313" key="4">
    <source>
        <dbReference type="WBParaSite" id="EVEC_0001338901-mRNA-1"/>
    </source>
</evidence>
<dbReference type="GO" id="GO:0005615">
    <property type="term" value="C:extracellular space"/>
    <property type="evidence" value="ECO:0007669"/>
    <property type="project" value="TreeGrafter"/>
</dbReference>
<evidence type="ECO:0000313" key="2">
    <source>
        <dbReference type="EMBL" id="VDD97780.1"/>
    </source>
</evidence>
<reference evidence="4" key="1">
    <citation type="submission" date="2017-02" db="UniProtKB">
        <authorList>
            <consortium name="WormBaseParasite"/>
        </authorList>
    </citation>
    <scope>IDENTIFICATION</scope>
</reference>
<proteinExistence type="predicted"/>
<accession>A0A0N4VQT5</accession>
<protein>
    <submittedName>
        <fullName evidence="4">CXC domain-containing protein</fullName>
    </submittedName>
</protein>
<dbReference type="Proteomes" id="UP000274131">
    <property type="component" value="Unassembled WGS sequence"/>
</dbReference>
<dbReference type="Pfam" id="PF23782">
    <property type="entry name" value="Tsg_N"/>
    <property type="match status" value="1"/>
</dbReference>
<keyword evidence="3" id="KW-1185">Reference proteome</keyword>
<evidence type="ECO:0000259" key="1">
    <source>
        <dbReference type="Pfam" id="PF23782"/>
    </source>
</evidence>
<dbReference type="WBParaSite" id="EVEC_0001338901-mRNA-1">
    <property type="protein sequence ID" value="EVEC_0001338901-mRNA-1"/>
    <property type="gene ID" value="EVEC_0001338901"/>
</dbReference>